<name>A0A317KDQ4_9ACTN</name>
<reference evidence="2" key="1">
    <citation type="submission" date="2018-05" db="EMBL/GenBank/DDBJ databases">
        <title>Micromonospora globispora sp. nov. and Micromonospora rugosa sp. nov., isolated from marine sediment.</title>
        <authorList>
            <person name="Carro L."/>
            <person name="Aysel V."/>
            <person name="Cetin D."/>
            <person name="Igual J.M."/>
            <person name="Klenk H.-P."/>
            <person name="Trujillo M.E."/>
            <person name="Sahin N."/>
        </authorList>
    </citation>
    <scope>NUCLEOTIDE SEQUENCE [LARGE SCALE GENOMIC DNA]</scope>
    <source>
        <strain evidence="2">S2904</strain>
    </source>
</reference>
<organism evidence="1 2">
    <name type="scientific">Micromonospora globispora</name>
    <dbReference type="NCBI Taxonomy" id="1450148"/>
    <lineage>
        <taxon>Bacteria</taxon>
        <taxon>Bacillati</taxon>
        <taxon>Actinomycetota</taxon>
        <taxon>Actinomycetes</taxon>
        <taxon>Micromonosporales</taxon>
        <taxon>Micromonosporaceae</taxon>
        <taxon>Micromonospora</taxon>
    </lineage>
</organism>
<protein>
    <submittedName>
        <fullName evidence="1">Uncharacterized protein</fullName>
    </submittedName>
</protein>
<gene>
    <name evidence="1" type="ORF">DLJ46_04580</name>
</gene>
<evidence type="ECO:0000313" key="1">
    <source>
        <dbReference type="EMBL" id="PWU51628.1"/>
    </source>
</evidence>
<keyword evidence="2" id="KW-1185">Reference proteome</keyword>
<dbReference type="EMBL" id="QGSV01000084">
    <property type="protein sequence ID" value="PWU51628.1"/>
    <property type="molecule type" value="Genomic_DNA"/>
</dbReference>
<dbReference type="AlphaFoldDB" id="A0A317KDQ4"/>
<accession>A0A317KDQ4</accession>
<proteinExistence type="predicted"/>
<evidence type="ECO:0000313" key="2">
    <source>
        <dbReference type="Proteomes" id="UP000245683"/>
    </source>
</evidence>
<dbReference type="RefSeq" id="WP_109943415.1">
    <property type="nucleotide sequence ID" value="NZ_QGGF01000782.1"/>
</dbReference>
<comment type="caution">
    <text evidence="1">The sequence shown here is derived from an EMBL/GenBank/DDBJ whole genome shotgun (WGS) entry which is preliminary data.</text>
</comment>
<sequence length="194" mass="21487">MTAPRAFWLDEQVDRERGAHGRGRYETEVAGRLSEFAHTWGDIAPVAFAVTAWRVATTLSPGYVRWHRRIVSATCERSPWDGSLTCAVTLVSGWPAELTWTRQWQQDRGWRDWPQVFGQYVTPSERDLTRVPHLRATLRVEAPVPLEDLPPAPDGPGGSVASTAHRAVAVLTRELDALLAPMIGQLDAGVPAES</sequence>
<dbReference type="OrthoDB" id="3686201at2"/>
<dbReference type="Proteomes" id="UP000245683">
    <property type="component" value="Unassembled WGS sequence"/>
</dbReference>